<reference evidence="2 3" key="1">
    <citation type="submission" date="2017-11" db="EMBL/GenBank/DDBJ databases">
        <title>Genomic Encyclopedia of Archaeal and Bacterial Type Strains, Phase II (KMG-II): From Individual Species to Whole Genera.</title>
        <authorList>
            <person name="Goeker M."/>
        </authorList>
    </citation>
    <scope>NUCLEOTIDE SEQUENCE [LARGE SCALE GENOMIC DNA]</scope>
    <source>
        <strain evidence="2 3">DSM 29128</strain>
    </source>
</reference>
<keyword evidence="1" id="KW-0812">Transmembrane</keyword>
<keyword evidence="1" id="KW-1133">Transmembrane helix</keyword>
<evidence type="ECO:0000313" key="2">
    <source>
        <dbReference type="EMBL" id="PJI92514.1"/>
    </source>
</evidence>
<gene>
    <name evidence="2" type="ORF">BC777_1367</name>
</gene>
<dbReference type="RefSeq" id="WP_133122523.1">
    <property type="nucleotide sequence ID" value="NZ_PGTY01000001.1"/>
</dbReference>
<dbReference type="OrthoDB" id="7408523at2"/>
<dbReference type="EMBL" id="PGTY01000001">
    <property type="protein sequence ID" value="PJI92514.1"/>
    <property type="molecule type" value="Genomic_DNA"/>
</dbReference>
<feature type="transmembrane region" description="Helical" evidence="1">
    <location>
        <begin position="7"/>
        <end position="29"/>
    </location>
</feature>
<organism evidence="2 3">
    <name type="scientific">Yoonia maricola</name>
    <dbReference type="NCBI Taxonomy" id="420999"/>
    <lineage>
        <taxon>Bacteria</taxon>
        <taxon>Pseudomonadati</taxon>
        <taxon>Pseudomonadota</taxon>
        <taxon>Alphaproteobacteria</taxon>
        <taxon>Rhodobacterales</taxon>
        <taxon>Paracoccaceae</taxon>
        <taxon>Yoonia</taxon>
    </lineage>
</organism>
<keyword evidence="1" id="KW-0472">Membrane</keyword>
<protein>
    <submittedName>
        <fullName evidence="2">Uncharacterized protein</fullName>
    </submittedName>
</protein>
<feature type="transmembrane region" description="Helical" evidence="1">
    <location>
        <begin position="41"/>
        <end position="59"/>
    </location>
</feature>
<proteinExistence type="predicted"/>
<dbReference type="AlphaFoldDB" id="A0A2M8WNL6"/>
<dbReference type="Proteomes" id="UP000228531">
    <property type="component" value="Unassembled WGS sequence"/>
</dbReference>
<sequence>MTRLSWFGVGLTLLYLGAILLFMMLNWVSFLSLKPNEWGDFLAGSFGPLAIFWLVLGFFQQGQELRLQVKELALSVEQQKESVSVTRDALDHDQLLQREKEQARIKSIQPSFSIIASGGSQQGGHNGKITNTVTVTNTRSSASNVSLVFQPPVHAGGLNFKPFWSKGEDVRLSIQFEPTGPPEKRELRISYTDTDGQSHSLYYNFAPIEKEPTSMNVSLDRAELAASI</sequence>
<keyword evidence="3" id="KW-1185">Reference proteome</keyword>
<accession>A0A2M8WNL6</accession>
<comment type="caution">
    <text evidence="2">The sequence shown here is derived from an EMBL/GenBank/DDBJ whole genome shotgun (WGS) entry which is preliminary data.</text>
</comment>
<name>A0A2M8WNL6_9RHOB</name>
<evidence type="ECO:0000256" key="1">
    <source>
        <dbReference type="SAM" id="Phobius"/>
    </source>
</evidence>
<evidence type="ECO:0000313" key="3">
    <source>
        <dbReference type="Proteomes" id="UP000228531"/>
    </source>
</evidence>